<protein>
    <submittedName>
        <fullName evidence="2">Uncharacterized protein</fullName>
    </submittedName>
</protein>
<dbReference type="STRING" id="47427.A0A2H3DG65"/>
<evidence type="ECO:0000256" key="1">
    <source>
        <dbReference type="SAM" id="MobiDB-lite"/>
    </source>
</evidence>
<feature type="region of interest" description="Disordered" evidence="1">
    <location>
        <begin position="142"/>
        <end position="217"/>
    </location>
</feature>
<dbReference type="OrthoDB" id="5582002at2759"/>
<feature type="compositionally biased region" description="Basic and acidic residues" evidence="1">
    <location>
        <begin position="181"/>
        <end position="199"/>
    </location>
</feature>
<keyword evidence="3" id="KW-1185">Reference proteome</keyword>
<dbReference type="EMBL" id="KZ293654">
    <property type="protein sequence ID" value="PBK94221.1"/>
    <property type="molecule type" value="Genomic_DNA"/>
</dbReference>
<accession>A0A2H3DG65</accession>
<evidence type="ECO:0000313" key="2">
    <source>
        <dbReference type="EMBL" id="PBK94221.1"/>
    </source>
</evidence>
<organism evidence="2 3">
    <name type="scientific">Armillaria gallica</name>
    <name type="common">Bulbous honey fungus</name>
    <name type="synonym">Armillaria bulbosa</name>
    <dbReference type="NCBI Taxonomy" id="47427"/>
    <lineage>
        <taxon>Eukaryota</taxon>
        <taxon>Fungi</taxon>
        <taxon>Dikarya</taxon>
        <taxon>Basidiomycota</taxon>
        <taxon>Agaricomycotina</taxon>
        <taxon>Agaricomycetes</taxon>
        <taxon>Agaricomycetidae</taxon>
        <taxon>Agaricales</taxon>
        <taxon>Marasmiineae</taxon>
        <taxon>Physalacriaceae</taxon>
        <taxon>Armillaria</taxon>
    </lineage>
</organism>
<gene>
    <name evidence="2" type="ORF">ARMGADRAFT_1029376</name>
</gene>
<dbReference type="AlphaFoldDB" id="A0A2H3DG65"/>
<evidence type="ECO:0000313" key="3">
    <source>
        <dbReference type="Proteomes" id="UP000217790"/>
    </source>
</evidence>
<reference evidence="3" key="1">
    <citation type="journal article" date="2017" name="Nat. Ecol. Evol.">
        <title>Genome expansion and lineage-specific genetic innovations in the forest pathogenic fungi Armillaria.</title>
        <authorList>
            <person name="Sipos G."/>
            <person name="Prasanna A.N."/>
            <person name="Walter M.C."/>
            <person name="O'Connor E."/>
            <person name="Balint B."/>
            <person name="Krizsan K."/>
            <person name="Kiss B."/>
            <person name="Hess J."/>
            <person name="Varga T."/>
            <person name="Slot J."/>
            <person name="Riley R."/>
            <person name="Boka B."/>
            <person name="Rigling D."/>
            <person name="Barry K."/>
            <person name="Lee J."/>
            <person name="Mihaltcheva S."/>
            <person name="LaButti K."/>
            <person name="Lipzen A."/>
            <person name="Waldron R."/>
            <person name="Moloney N.M."/>
            <person name="Sperisen C."/>
            <person name="Kredics L."/>
            <person name="Vagvoelgyi C."/>
            <person name="Patrignani A."/>
            <person name="Fitzpatrick D."/>
            <person name="Nagy I."/>
            <person name="Doyle S."/>
            <person name="Anderson J.B."/>
            <person name="Grigoriev I.V."/>
            <person name="Gueldener U."/>
            <person name="Muensterkoetter M."/>
            <person name="Nagy L.G."/>
        </authorList>
    </citation>
    <scope>NUCLEOTIDE SEQUENCE [LARGE SCALE GENOMIC DNA]</scope>
    <source>
        <strain evidence="3">Ar21-2</strain>
    </source>
</reference>
<dbReference type="Proteomes" id="UP000217790">
    <property type="component" value="Unassembled WGS sequence"/>
</dbReference>
<proteinExistence type="predicted"/>
<sequence>MKTAKQKKQPSARRNMYVVESIGTATKSESPILPKGITQAKAQHADAIHRSTVQSYDGKANEDEARVLMIVEWVQTFIGWTKVGEENADRRAARCLSKFLISKQLDLTPPPSILLNTVAAPAPNENRDGGFDIYADLKNAGPRHSSALGGNNDGYQPLPPSTPKPKEDSGSTIGPPWQCSELREMTKAGKRERKHESRQGKRVAWKRGERGMRGKGFTKRMSPFRRERDFRAFSTHLSTACFVNVHAR</sequence>
<name>A0A2H3DG65_ARMGA</name>
<dbReference type="InParanoid" id="A0A2H3DG65"/>